<sequence length="108" mass="12060">MTGSTRLERRVRRDFPEPGSAPEILRILDALPDAAGYANEELRSERMRAAIVLFAGGDITKFRQAVELAKLDWRDLLVAGELADADWAIRLDAELGPEDRGPRTHDFA</sequence>
<protein>
    <submittedName>
        <fullName evidence="1">Uncharacterized protein</fullName>
    </submittedName>
</protein>
<gene>
    <name evidence="1" type="ORF">DVK44_27305</name>
</gene>
<keyword evidence="2" id="KW-1185">Reference proteome</keyword>
<reference evidence="2" key="1">
    <citation type="submission" date="2018-07" db="EMBL/GenBank/DDBJ databases">
        <authorList>
            <person name="Zhao J."/>
        </authorList>
    </citation>
    <scope>NUCLEOTIDE SEQUENCE [LARGE SCALE GENOMIC DNA]</scope>
    <source>
        <strain evidence="2">GSSD-12</strain>
    </source>
</reference>
<evidence type="ECO:0000313" key="1">
    <source>
        <dbReference type="EMBL" id="AXG80769.1"/>
    </source>
</evidence>
<proteinExistence type="predicted"/>
<evidence type="ECO:0000313" key="2">
    <source>
        <dbReference type="Proteomes" id="UP000253868"/>
    </source>
</evidence>
<accession>A0A345HVP5</accession>
<name>A0A345HVP5_9ACTN</name>
<organism evidence="1 2">
    <name type="scientific">Streptomyces paludis</name>
    <dbReference type="NCBI Taxonomy" id="2282738"/>
    <lineage>
        <taxon>Bacteria</taxon>
        <taxon>Bacillati</taxon>
        <taxon>Actinomycetota</taxon>
        <taxon>Actinomycetes</taxon>
        <taxon>Kitasatosporales</taxon>
        <taxon>Streptomycetaceae</taxon>
        <taxon>Streptomyces</taxon>
    </lineage>
</organism>
<dbReference type="EMBL" id="CP031194">
    <property type="protein sequence ID" value="AXG80769.1"/>
    <property type="molecule type" value="Genomic_DNA"/>
</dbReference>
<dbReference type="OrthoDB" id="3698546at2"/>
<dbReference type="AlphaFoldDB" id="A0A345HVP5"/>
<dbReference type="RefSeq" id="WP_114662873.1">
    <property type="nucleotide sequence ID" value="NZ_CP031194.1"/>
</dbReference>
<dbReference type="KEGG" id="spad:DVK44_27305"/>
<dbReference type="Proteomes" id="UP000253868">
    <property type="component" value="Chromosome"/>
</dbReference>